<gene>
    <name evidence="1" type="ORF">HPB47_000784</name>
</gene>
<evidence type="ECO:0000313" key="1">
    <source>
        <dbReference type="EMBL" id="KAG0423425.1"/>
    </source>
</evidence>
<name>A0AC60PR22_IXOPE</name>
<dbReference type="EMBL" id="JABSTQ010010102">
    <property type="protein sequence ID" value="KAG0423425.1"/>
    <property type="molecule type" value="Genomic_DNA"/>
</dbReference>
<accession>A0AC60PR22</accession>
<protein>
    <submittedName>
        <fullName evidence="1">Uncharacterized protein</fullName>
    </submittedName>
</protein>
<keyword evidence="2" id="KW-1185">Reference proteome</keyword>
<proteinExistence type="predicted"/>
<reference evidence="1 2" key="1">
    <citation type="journal article" date="2020" name="Cell">
        <title>Large-Scale Comparative Analyses of Tick Genomes Elucidate Their Genetic Diversity and Vector Capacities.</title>
        <authorList>
            <consortium name="Tick Genome and Microbiome Consortium (TIGMIC)"/>
            <person name="Jia N."/>
            <person name="Wang J."/>
            <person name="Shi W."/>
            <person name="Du L."/>
            <person name="Sun Y."/>
            <person name="Zhan W."/>
            <person name="Jiang J.F."/>
            <person name="Wang Q."/>
            <person name="Zhang B."/>
            <person name="Ji P."/>
            <person name="Bell-Sakyi L."/>
            <person name="Cui X.M."/>
            <person name="Yuan T.T."/>
            <person name="Jiang B.G."/>
            <person name="Yang W.F."/>
            <person name="Lam T.T."/>
            <person name="Chang Q.C."/>
            <person name="Ding S.J."/>
            <person name="Wang X.J."/>
            <person name="Zhu J.G."/>
            <person name="Ruan X.D."/>
            <person name="Zhao L."/>
            <person name="Wei J.T."/>
            <person name="Ye R.Z."/>
            <person name="Que T.C."/>
            <person name="Du C.H."/>
            <person name="Zhou Y.H."/>
            <person name="Cheng J.X."/>
            <person name="Dai P.F."/>
            <person name="Guo W.B."/>
            <person name="Han X.H."/>
            <person name="Huang E.J."/>
            <person name="Li L.F."/>
            <person name="Wei W."/>
            <person name="Gao Y.C."/>
            <person name="Liu J.Z."/>
            <person name="Shao H.Z."/>
            <person name="Wang X."/>
            <person name="Wang C.C."/>
            <person name="Yang T.C."/>
            <person name="Huo Q.B."/>
            <person name="Li W."/>
            <person name="Chen H.Y."/>
            <person name="Chen S.E."/>
            <person name="Zhou L.G."/>
            <person name="Ni X.B."/>
            <person name="Tian J.H."/>
            <person name="Sheng Y."/>
            <person name="Liu T."/>
            <person name="Pan Y.S."/>
            <person name="Xia L.Y."/>
            <person name="Li J."/>
            <person name="Zhao F."/>
            <person name="Cao W.C."/>
        </authorList>
    </citation>
    <scope>NUCLEOTIDE SEQUENCE [LARGE SCALE GENOMIC DNA]</scope>
    <source>
        <strain evidence="1">Iper-2018</strain>
    </source>
</reference>
<comment type="caution">
    <text evidence="1">The sequence shown here is derived from an EMBL/GenBank/DDBJ whole genome shotgun (WGS) entry which is preliminary data.</text>
</comment>
<organism evidence="1 2">
    <name type="scientific">Ixodes persulcatus</name>
    <name type="common">Taiga tick</name>
    <dbReference type="NCBI Taxonomy" id="34615"/>
    <lineage>
        <taxon>Eukaryota</taxon>
        <taxon>Metazoa</taxon>
        <taxon>Ecdysozoa</taxon>
        <taxon>Arthropoda</taxon>
        <taxon>Chelicerata</taxon>
        <taxon>Arachnida</taxon>
        <taxon>Acari</taxon>
        <taxon>Parasitiformes</taxon>
        <taxon>Ixodida</taxon>
        <taxon>Ixodoidea</taxon>
        <taxon>Ixodidae</taxon>
        <taxon>Ixodinae</taxon>
        <taxon>Ixodes</taxon>
    </lineage>
</organism>
<sequence length="1406" mass="156538">MGSRGAAHTAGVGRVFSASTLSPEYKVILPQLPKGPNAVNTVILHGDPSARPYQIEDFGDPLRGAVNLESVAGLGPLQFNHVWMVTLHNAEARDLLAAKAELTVKGKRCLIIDPSVRELMVKVHWVPIPTPDDVVRKLLQPFGRVKAVQREMWRREGFGNLETTTRNVTLILGDGVALDSLPHQGSIDGTQVLFSVPGRPPMCLRCKRVGHMRRQCTAPWCSVCRGFGHEAAQCPRSYAAMTGGARAPEHVEEQLDNADMEDIARPSAQPQSSGGRNRDRSREPSGHGGTSGEPAPPATAEEVTASPTPDAIAPEATSGEPDFPNPEAVESEGTESAAKGAETKDTDTLPWQTLAPSPSPTLRRTPSPNRTELLSASIMHQAITAGNLKVGTLNTVSLVAWKRKQWLLDLLNEEKIDIAFIQETKLSTPETAKSFVRAFGHDFFCVHTLTTRFSGGTAVLVRKRKDVIVVARELSDDGRAATADCLVGDRLIRFVSVYAPNNPRERRAFFETLRGTLDTPGDVVLGGDFNCVLAPSDRTSNANKDSSAATLRDVIRDNDLIDVTTRFPGFAPRYTRWQGGSHARLDRLYVSGDLIPRVGSYRVKMVPFSDHGLVTTEIKGGAPGGRRPRGPWKMNMAILDDEGFSTEVRRRLEHLGDAVDACAWEELKGELRNRAECFSRAKAAAARQEERDLTNTLRAILEEEERRPGVFAEDVRYCKERLLELLRERLKGAQVRSRERNLEGETQPTKIFRTFERKRAEANHISSVGLEGHHANGQEEVAAAFDRHYSDRFRKVEGDSGSYPTLLQGLPVISEELREITNAPIRESEIRRAIKKISSNKAPGPDGIGAEFYKKYADLLCPILAVLRGCGVGDTMCDWVALCYRNISTRLLVNGERGSSIEISRSVRQGCPLSPILFALQLEPLCQAINRDESIWGLQLGEQRAKLLAYADDITLICASKAQVEVALGHVELFCRVSGAAINRQKSAGAWLGQWATKPTEFAGIAWKETLESYLGAPIRELGPSMEVWRQKTNAIQSKLSPWLGRRLSFFNRAYVCNAVSYPAILYWAQAACCPGSTANQIHRSWARFIWRSSMERTRRSNLFLSLAAGGMGLVNVTVKLHVQRFLLFRDRRDPLFLSALHHLGLPYLGKWMASTTGRTIKGAGLRFYAEIAISIEFFLVHFSWEYLMTASRKKLYWDTLEVLLPAPLYRTVPAPQCASGLFKQVRKLPVPATSKDFFVRLHLGVLPVKVWLDDRGLFVPWSTNCDLCGANETLPHVFVECSNAYLFWDEMRKDLGVDFPIDWHVFRYLDVEGSDAASSMVLPSMMLLGLHAIWLARSVMVECHTDARPTWDYFTSRLRWLLSIAAGGMDQICQEWRAIEERLEARQLRHQRIRLGEGRSRAHRC</sequence>
<dbReference type="Proteomes" id="UP000805193">
    <property type="component" value="Unassembled WGS sequence"/>
</dbReference>
<evidence type="ECO:0000313" key="2">
    <source>
        <dbReference type="Proteomes" id="UP000805193"/>
    </source>
</evidence>